<dbReference type="GO" id="GO:0015937">
    <property type="term" value="P:coenzyme A biosynthetic process"/>
    <property type="evidence" value="ECO:0007669"/>
    <property type="project" value="UniProtKB-UniRule"/>
</dbReference>
<name>A0A1F4U6F1_UNCSA</name>
<organism evidence="5 6">
    <name type="scientific">candidate division WOR-1 bacterium RIFOXYC2_FULL_46_14</name>
    <dbReference type="NCBI Taxonomy" id="1802587"/>
    <lineage>
        <taxon>Bacteria</taxon>
        <taxon>Bacillati</taxon>
        <taxon>Saganbacteria</taxon>
    </lineage>
</organism>
<dbReference type="PROSITE" id="PS51219">
    <property type="entry name" value="DPCK"/>
    <property type="match status" value="1"/>
</dbReference>
<keyword evidence="2 3" id="KW-0067">ATP-binding</keyword>
<dbReference type="PANTHER" id="PTHR10695">
    <property type="entry name" value="DEPHOSPHO-COA KINASE-RELATED"/>
    <property type="match status" value="1"/>
</dbReference>
<dbReference type="EMBL" id="MEUJ01000004">
    <property type="protein sequence ID" value="OGC40400.1"/>
    <property type="molecule type" value="Genomic_DNA"/>
</dbReference>
<dbReference type="NCBIfam" id="TIGR00152">
    <property type="entry name" value="dephospho-CoA kinase"/>
    <property type="match status" value="1"/>
</dbReference>
<evidence type="ECO:0000256" key="4">
    <source>
        <dbReference type="NCBIfam" id="TIGR00152"/>
    </source>
</evidence>
<dbReference type="InterPro" id="IPR001977">
    <property type="entry name" value="Depp_CoAkinase"/>
</dbReference>
<comment type="caution">
    <text evidence="5">The sequence shown here is derived from an EMBL/GenBank/DDBJ whole genome shotgun (WGS) entry which is preliminary data.</text>
</comment>
<dbReference type="GO" id="GO:0005524">
    <property type="term" value="F:ATP binding"/>
    <property type="evidence" value="ECO:0007669"/>
    <property type="project" value="UniProtKB-UniRule"/>
</dbReference>
<evidence type="ECO:0000313" key="5">
    <source>
        <dbReference type="EMBL" id="OGC40400.1"/>
    </source>
</evidence>
<evidence type="ECO:0000256" key="2">
    <source>
        <dbReference type="ARBA" id="ARBA00022840"/>
    </source>
</evidence>
<gene>
    <name evidence="3" type="primary">coaE</name>
    <name evidence="5" type="ORF">A2438_03960</name>
</gene>
<comment type="function">
    <text evidence="3">Catalyzes the phosphorylation of the 3'-hydroxyl group of dephosphocoenzyme A to form coenzyme A.</text>
</comment>
<dbReference type="Pfam" id="PF01121">
    <property type="entry name" value="CoaE"/>
    <property type="match status" value="2"/>
</dbReference>
<dbReference type="HAMAP" id="MF_00376">
    <property type="entry name" value="Dephospho_CoA_kinase"/>
    <property type="match status" value="1"/>
</dbReference>
<comment type="similarity">
    <text evidence="3">Belongs to the CoaE family.</text>
</comment>
<keyword evidence="3" id="KW-0808">Transferase</keyword>
<keyword evidence="3 5" id="KW-0418">Kinase</keyword>
<dbReference type="GO" id="GO:0005737">
    <property type="term" value="C:cytoplasm"/>
    <property type="evidence" value="ECO:0007669"/>
    <property type="project" value="UniProtKB-SubCell"/>
</dbReference>
<proteinExistence type="inferred from homology"/>
<dbReference type="EC" id="2.7.1.24" evidence="3 4"/>
<comment type="pathway">
    <text evidence="3">Cofactor biosynthesis; coenzyme A biosynthesis; CoA from (R)-pantothenate: step 5/5.</text>
</comment>
<keyword evidence="3" id="KW-0963">Cytoplasm</keyword>
<reference evidence="5 6" key="1">
    <citation type="journal article" date="2016" name="Nat. Commun.">
        <title>Thousands of microbial genomes shed light on interconnected biogeochemical processes in an aquifer system.</title>
        <authorList>
            <person name="Anantharaman K."/>
            <person name="Brown C.T."/>
            <person name="Hug L.A."/>
            <person name="Sharon I."/>
            <person name="Castelle C.J."/>
            <person name="Probst A.J."/>
            <person name="Thomas B.C."/>
            <person name="Singh A."/>
            <person name="Wilkins M.J."/>
            <person name="Karaoz U."/>
            <person name="Brodie E.L."/>
            <person name="Williams K.H."/>
            <person name="Hubbard S.S."/>
            <person name="Banfield J.F."/>
        </authorList>
    </citation>
    <scope>NUCLEOTIDE SEQUENCE [LARGE SCALE GENOMIC DNA]</scope>
</reference>
<dbReference type="PANTHER" id="PTHR10695:SF46">
    <property type="entry name" value="BIFUNCTIONAL COENZYME A SYNTHASE-RELATED"/>
    <property type="match status" value="1"/>
</dbReference>
<accession>A0A1F4U6F1</accession>
<evidence type="ECO:0000256" key="3">
    <source>
        <dbReference type="HAMAP-Rule" id="MF_00376"/>
    </source>
</evidence>
<dbReference type="SUPFAM" id="SSF52540">
    <property type="entry name" value="P-loop containing nucleoside triphosphate hydrolases"/>
    <property type="match status" value="1"/>
</dbReference>
<dbReference type="Proteomes" id="UP000179242">
    <property type="component" value="Unassembled WGS sequence"/>
</dbReference>
<protein>
    <recommendedName>
        <fullName evidence="3 4">Dephospho-CoA kinase</fullName>
        <ecNumber evidence="3 4">2.7.1.24</ecNumber>
    </recommendedName>
    <alternativeName>
        <fullName evidence="3">Dephosphocoenzyme A kinase</fullName>
    </alternativeName>
</protein>
<dbReference type="GO" id="GO:0004140">
    <property type="term" value="F:dephospho-CoA kinase activity"/>
    <property type="evidence" value="ECO:0007669"/>
    <property type="project" value="UniProtKB-UniRule"/>
</dbReference>
<keyword evidence="1 3" id="KW-0547">Nucleotide-binding</keyword>
<keyword evidence="3" id="KW-0173">Coenzyme A biosynthesis</keyword>
<evidence type="ECO:0000313" key="6">
    <source>
        <dbReference type="Proteomes" id="UP000179242"/>
    </source>
</evidence>
<dbReference type="CDD" id="cd02022">
    <property type="entry name" value="DPCK"/>
    <property type="match status" value="1"/>
</dbReference>
<feature type="binding site" evidence="3">
    <location>
        <begin position="10"/>
        <end position="15"/>
    </location>
    <ligand>
        <name>ATP</name>
        <dbReference type="ChEBI" id="CHEBI:30616"/>
    </ligand>
</feature>
<dbReference type="AlphaFoldDB" id="A0A1F4U6F1"/>
<dbReference type="Gene3D" id="3.40.50.300">
    <property type="entry name" value="P-loop containing nucleotide triphosphate hydrolases"/>
    <property type="match status" value="1"/>
</dbReference>
<dbReference type="UniPathway" id="UPA00241">
    <property type="reaction ID" value="UER00356"/>
</dbReference>
<sequence length="161" mass="18342">MIIGVTGPIGSGKDEVCQVLKKRGFHIIDADKIGHQILGKGINRKKLGDEVFADKKKLRALNRIIHPKIKQEISKKIKTLSLAAINAALLKEIGLIKLCDEVWVVMAPRRERIRRLLGRYDRKKINAIMKNQMGERGYLQIADKTIWNKGNLDELRSRIKV</sequence>
<comment type="subcellular location">
    <subcellularLocation>
        <location evidence="3">Cytoplasm</location>
    </subcellularLocation>
</comment>
<evidence type="ECO:0000256" key="1">
    <source>
        <dbReference type="ARBA" id="ARBA00022741"/>
    </source>
</evidence>
<comment type="catalytic activity">
    <reaction evidence="3">
        <text>3'-dephospho-CoA + ATP = ADP + CoA + H(+)</text>
        <dbReference type="Rhea" id="RHEA:18245"/>
        <dbReference type="ChEBI" id="CHEBI:15378"/>
        <dbReference type="ChEBI" id="CHEBI:30616"/>
        <dbReference type="ChEBI" id="CHEBI:57287"/>
        <dbReference type="ChEBI" id="CHEBI:57328"/>
        <dbReference type="ChEBI" id="CHEBI:456216"/>
        <dbReference type="EC" id="2.7.1.24"/>
    </reaction>
</comment>
<dbReference type="InterPro" id="IPR027417">
    <property type="entry name" value="P-loop_NTPase"/>
</dbReference>